<proteinExistence type="predicted"/>
<accession>A0A8X6YKC9</accession>
<gene>
    <name evidence="1" type="ORF">TNIN_291461</name>
</gene>
<dbReference type="EMBL" id="BMAV01018667">
    <property type="protein sequence ID" value="GFY71189.1"/>
    <property type="molecule type" value="Genomic_DNA"/>
</dbReference>
<evidence type="ECO:0000313" key="1">
    <source>
        <dbReference type="EMBL" id="GFY71189.1"/>
    </source>
</evidence>
<keyword evidence="2" id="KW-1185">Reference proteome</keyword>
<evidence type="ECO:0000313" key="2">
    <source>
        <dbReference type="Proteomes" id="UP000886998"/>
    </source>
</evidence>
<comment type="caution">
    <text evidence="1">The sequence shown here is derived from an EMBL/GenBank/DDBJ whole genome shotgun (WGS) entry which is preliminary data.</text>
</comment>
<organism evidence="1 2">
    <name type="scientific">Trichonephila inaurata madagascariensis</name>
    <dbReference type="NCBI Taxonomy" id="2747483"/>
    <lineage>
        <taxon>Eukaryota</taxon>
        <taxon>Metazoa</taxon>
        <taxon>Ecdysozoa</taxon>
        <taxon>Arthropoda</taxon>
        <taxon>Chelicerata</taxon>
        <taxon>Arachnida</taxon>
        <taxon>Araneae</taxon>
        <taxon>Araneomorphae</taxon>
        <taxon>Entelegynae</taxon>
        <taxon>Araneoidea</taxon>
        <taxon>Nephilidae</taxon>
        <taxon>Trichonephila</taxon>
        <taxon>Trichonephila inaurata</taxon>
    </lineage>
</organism>
<dbReference type="AlphaFoldDB" id="A0A8X6YKC9"/>
<protein>
    <submittedName>
        <fullName evidence="1">Uncharacterized protein</fullName>
    </submittedName>
</protein>
<name>A0A8X6YKC9_9ARAC</name>
<dbReference type="Proteomes" id="UP000886998">
    <property type="component" value="Unassembled WGS sequence"/>
</dbReference>
<sequence length="92" mass="10620">MKDKQIYFRKSVGNYSTEDGYNDDIHYRLSNVDSSSIRTIQELERVVELDDHLVHRTLTTCLILSLTGWVLDLAICRAVVKVLFRPLGFSKC</sequence>
<reference evidence="1" key="1">
    <citation type="submission" date="2020-08" db="EMBL/GenBank/DDBJ databases">
        <title>Multicomponent nature underlies the extraordinary mechanical properties of spider dragline silk.</title>
        <authorList>
            <person name="Kono N."/>
            <person name="Nakamura H."/>
            <person name="Mori M."/>
            <person name="Yoshida Y."/>
            <person name="Ohtoshi R."/>
            <person name="Malay A.D."/>
            <person name="Moran D.A.P."/>
            <person name="Tomita M."/>
            <person name="Numata K."/>
            <person name="Arakawa K."/>
        </authorList>
    </citation>
    <scope>NUCLEOTIDE SEQUENCE</scope>
</reference>